<dbReference type="SUPFAM" id="SSF49562">
    <property type="entry name" value="C2 domain (Calcium/lipid-binding domain, CaLB)"/>
    <property type="match status" value="1"/>
</dbReference>
<dbReference type="EMBL" id="CAJNDS010001657">
    <property type="protein sequence ID" value="CAE7270314.1"/>
    <property type="molecule type" value="Genomic_DNA"/>
</dbReference>
<evidence type="ECO:0000256" key="4">
    <source>
        <dbReference type="ARBA" id="ARBA00023136"/>
    </source>
</evidence>
<dbReference type="OrthoDB" id="277931at2759"/>
<evidence type="ECO:0000313" key="8">
    <source>
        <dbReference type="Proteomes" id="UP000604046"/>
    </source>
</evidence>
<dbReference type="AlphaFoldDB" id="A0A812MJ61"/>
<comment type="caution">
    <text evidence="7">The sequence shown here is derived from an EMBL/GenBank/DDBJ whole genome shotgun (WGS) entry which is preliminary data.</text>
</comment>
<accession>A0A812MJ61</accession>
<dbReference type="InterPro" id="IPR035892">
    <property type="entry name" value="C2_domain_sf"/>
</dbReference>
<evidence type="ECO:0000256" key="5">
    <source>
        <dbReference type="SAM" id="MobiDB-lite"/>
    </source>
</evidence>
<dbReference type="GO" id="GO:0016020">
    <property type="term" value="C:membrane"/>
    <property type="evidence" value="ECO:0007669"/>
    <property type="project" value="UniProtKB-SubCell"/>
</dbReference>
<sequence>MAQTAGERFAQLQRRLFPRVEGREDVKGQLFVTVVRATNLNLPAFRWFPPQAVVALGNHERRSPLGEAFGAHPVFGWRAELPFTGHESHLVFEVVCEEFLVGSCLVPLQEVLSGAATGEYRRVLPLAETGQGERPELYVVVTTTLEGDLRVPVVQEEAAKQLRARTSQIRVTLRSLRVAEKFAVDNGTNKIFPYVAAACGQQVGRTKAAFLLASQEDAEKFVFTSLPNSNFECGELLRGRFEKYRAVPSSQERHASQPQYGYRMRVDASGIQVSYCYVEFTFWYQQQELLELSVFDDVFLVYPDPLVANGALDLNEAFRLAFAEDGTLLDDDGRQPSVIMRVPLSSSIASLRPSGTLGSSAAADGGDGGTGGSTSSHVAGEIELQIEFLEEPLACPTALESTFRRAIRAKKEVSDLHRESLQYLADITEGDLTASGFPPLEDLFSEQRRALAILCSCCAVAMTRRLASHEGRATSLYTDRLRSVTEALCQLLVPNDPELQDELLSSARDVVTYRPVDEAAEAYRRNCRPPLSRWEVLLPLGSLLAAASTGGALLRITLRKVADAIEPESCAGRLFFELMERHLVALGLPAPEPPSLELAEAAGAEPRVLAAEEATPMAFEQHDQLRRGRAAMYTNFFPEIEWSRLLDKQLEEAQVAIIPGKYKYIIPSSLVLGGMCGALASISYIETAVILHTIDDELLCHKDYSHMALMRGACWLVKDSHLDGFMEWVATSPAWLKVLFGLFATSGTTVALQQLRRRYFQLREMSLEPLGPCLSSHKVICASGFLRSLADVCQPWAVEGPWTSGQVCFLRFETEVLYKLGNQLRDVLARDLKRTEYVATFLMSMSNPISFQQRVIKTLLEELGDLLDQACERARQVGRLLAKQLVAAAEATRGRLTVSLLGYSAGGVVVQSCLQGLQELCKDGRSEAADVVCDVVLLGTPAAALDDGWSRLRELAMGRFVNGFFAQDSFLLSHQFRRGGSKLAGCSPLHAPDVENIPMDPYITTHNEYPEQMSLILHRIFHGGPTNEEQVKSGGQSGQFRANSDQIGWRGESGATKVHATTSIRRAEWFEGSLRLLCEREDGTSEVVALDGFSDTDFDALWRYFEQTCGVYLKKHRPVAALSEVDFDTAMRSIEDAADRERTLEGRTPVDEAAAGSVQKKAKEADLMKKALSRVFADRGCERIGRLRLVVDTVQLEVYHTDPRWKHLLSKCATIEAVLKELGAFRLRPLTEKEKLIK</sequence>
<evidence type="ECO:0000256" key="3">
    <source>
        <dbReference type="ARBA" id="ARBA00022989"/>
    </source>
</evidence>
<feature type="domain" description="FACT complex subunit SSRP1/POB3 N-terminal PH" evidence="6">
    <location>
        <begin position="1033"/>
        <end position="1114"/>
    </location>
</feature>
<dbReference type="PANTHER" id="PTHR17920:SF3">
    <property type="entry name" value="TRANSMEMBRANE AND COILED-COIL DOMAIN-CONTAINING PROTEIN 4"/>
    <property type="match status" value="1"/>
</dbReference>
<feature type="compositionally biased region" description="Low complexity" evidence="5">
    <location>
        <begin position="354"/>
        <end position="364"/>
    </location>
</feature>
<dbReference type="PANTHER" id="PTHR17920">
    <property type="entry name" value="TRANSMEMBRANE AND COILED-COIL DOMAIN-CONTAINING PROTEIN 4 TMCO4"/>
    <property type="match status" value="1"/>
</dbReference>
<evidence type="ECO:0000256" key="2">
    <source>
        <dbReference type="ARBA" id="ARBA00022692"/>
    </source>
</evidence>
<reference evidence="7" key="1">
    <citation type="submission" date="2021-02" db="EMBL/GenBank/DDBJ databases">
        <authorList>
            <person name="Dougan E. K."/>
            <person name="Rhodes N."/>
            <person name="Thang M."/>
            <person name="Chan C."/>
        </authorList>
    </citation>
    <scope>NUCLEOTIDE SEQUENCE</scope>
</reference>
<feature type="region of interest" description="Disordered" evidence="5">
    <location>
        <begin position="354"/>
        <end position="376"/>
    </location>
</feature>
<evidence type="ECO:0000256" key="1">
    <source>
        <dbReference type="ARBA" id="ARBA00004141"/>
    </source>
</evidence>
<dbReference type="InterPro" id="IPR007941">
    <property type="entry name" value="DUF726"/>
</dbReference>
<gene>
    <name evidence="7" type="primary">TMCO4</name>
    <name evidence="7" type="ORF">SNAT2548_LOCUS14342</name>
</gene>
<evidence type="ECO:0000259" key="6">
    <source>
        <dbReference type="Pfam" id="PF17292"/>
    </source>
</evidence>
<dbReference type="InterPro" id="IPR035417">
    <property type="entry name" value="SSRP1/POB3_N"/>
</dbReference>
<keyword evidence="2" id="KW-0812">Transmembrane</keyword>
<protein>
    <submittedName>
        <fullName evidence="7">TMCO4 protein</fullName>
    </submittedName>
</protein>
<organism evidence="7 8">
    <name type="scientific">Symbiodinium natans</name>
    <dbReference type="NCBI Taxonomy" id="878477"/>
    <lineage>
        <taxon>Eukaryota</taxon>
        <taxon>Sar</taxon>
        <taxon>Alveolata</taxon>
        <taxon>Dinophyceae</taxon>
        <taxon>Suessiales</taxon>
        <taxon>Symbiodiniaceae</taxon>
        <taxon>Symbiodinium</taxon>
    </lineage>
</organism>
<comment type="subcellular location">
    <subcellularLocation>
        <location evidence="1">Membrane</location>
        <topology evidence="1">Multi-pass membrane protein</topology>
    </subcellularLocation>
</comment>
<keyword evidence="4" id="KW-0472">Membrane</keyword>
<evidence type="ECO:0000313" key="7">
    <source>
        <dbReference type="EMBL" id="CAE7270314.1"/>
    </source>
</evidence>
<dbReference type="Gene3D" id="2.30.29.30">
    <property type="entry name" value="Pleckstrin-homology domain (PH domain)/Phosphotyrosine-binding domain (PTB)"/>
    <property type="match status" value="1"/>
</dbReference>
<dbReference type="Pfam" id="PF17292">
    <property type="entry name" value="POB3_N"/>
    <property type="match status" value="1"/>
</dbReference>
<dbReference type="Proteomes" id="UP000604046">
    <property type="component" value="Unassembled WGS sequence"/>
</dbReference>
<keyword evidence="3" id="KW-1133">Transmembrane helix</keyword>
<proteinExistence type="predicted"/>
<name>A0A812MJ61_9DINO</name>
<dbReference type="Pfam" id="PF05277">
    <property type="entry name" value="DUF726"/>
    <property type="match status" value="1"/>
</dbReference>
<dbReference type="InterPro" id="IPR011993">
    <property type="entry name" value="PH-like_dom_sf"/>
</dbReference>
<keyword evidence="8" id="KW-1185">Reference proteome</keyword>